<keyword evidence="6" id="KW-0614">Plasmid</keyword>
<dbReference type="GO" id="GO:0003700">
    <property type="term" value="F:DNA-binding transcription factor activity"/>
    <property type="evidence" value="ECO:0007669"/>
    <property type="project" value="TreeGrafter"/>
</dbReference>
<protein>
    <submittedName>
        <fullName evidence="6">TetR family transcriptional regulator</fullName>
    </submittedName>
</protein>
<dbReference type="PRINTS" id="PR00455">
    <property type="entry name" value="HTHTETR"/>
</dbReference>
<gene>
    <name evidence="6" type="ORF">ABOD76_21190</name>
</gene>
<evidence type="ECO:0000259" key="5">
    <source>
        <dbReference type="PROSITE" id="PS50977"/>
    </source>
</evidence>
<dbReference type="KEGG" id="dsc:ABOD76_21190"/>
<dbReference type="EMBL" id="CP158300">
    <property type="protein sequence ID" value="XBV87213.1"/>
    <property type="molecule type" value="Genomic_DNA"/>
</dbReference>
<evidence type="ECO:0000256" key="2">
    <source>
        <dbReference type="ARBA" id="ARBA00023125"/>
    </source>
</evidence>
<evidence type="ECO:0000256" key="1">
    <source>
        <dbReference type="ARBA" id="ARBA00023015"/>
    </source>
</evidence>
<dbReference type="AlphaFoldDB" id="A0AAU7UGC7"/>
<proteinExistence type="predicted"/>
<dbReference type="PANTHER" id="PTHR30055">
    <property type="entry name" value="HTH-TYPE TRANSCRIPTIONAL REGULATOR RUTR"/>
    <property type="match status" value="1"/>
</dbReference>
<dbReference type="PANTHER" id="PTHR30055:SF238">
    <property type="entry name" value="MYCOFACTOCIN BIOSYNTHESIS TRANSCRIPTIONAL REGULATOR MFTR-RELATED"/>
    <property type="match status" value="1"/>
</dbReference>
<dbReference type="InterPro" id="IPR041347">
    <property type="entry name" value="MftR_C"/>
</dbReference>
<organism evidence="6">
    <name type="scientific">Deinococcus sonorensis KR-87</name>
    <dbReference type="NCBI Taxonomy" id="694439"/>
    <lineage>
        <taxon>Bacteria</taxon>
        <taxon>Thermotogati</taxon>
        <taxon>Deinococcota</taxon>
        <taxon>Deinococci</taxon>
        <taxon>Deinococcales</taxon>
        <taxon>Deinococcaceae</taxon>
        <taxon>Deinococcus</taxon>
    </lineage>
</organism>
<keyword evidence="1" id="KW-0805">Transcription regulation</keyword>
<geneLocation type="plasmid" evidence="6">
    <name>pDson02</name>
</geneLocation>
<dbReference type="GO" id="GO:0000976">
    <property type="term" value="F:transcription cis-regulatory region binding"/>
    <property type="evidence" value="ECO:0007669"/>
    <property type="project" value="TreeGrafter"/>
</dbReference>
<keyword evidence="2 4" id="KW-0238">DNA-binding</keyword>
<evidence type="ECO:0000256" key="3">
    <source>
        <dbReference type="ARBA" id="ARBA00023163"/>
    </source>
</evidence>
<dbReference type="InterPro" id="IPR001647">
    <property type="entry name" value="HTH_TetR"/>
</dbReference>
<dbReference type="Gene3D" id="1.10.357.10">
    <property type="entry name" value="Tetracycline Repressor, domain 2"/>
    <property type="match status" value="1"/>
</dbReference>
<dbReference type="RefSeq" id="WP_350245363.1">
    <property type="nucleotide sequence ID" value="NZ_CP158300.1"/>
</dbReference>
<name>A0AAU7UGC7_9DEIO</name>
<dbReference type="SUPFAM" id="SSF46689">
    <property type="entry name" value="Homeodomain-like"/>
    <property type="match status" value="1"/>
</dbReference>
<dbReference type="Pfam" id="PF17754">
    <property type="entry name" value="TetR_C_14"/>
    <property type="match status" value="1"/>
</dbReference>
<feature type="domain" description="HTH tetR-type" evidence="5">
    <location>
        <begin position="6"/>
        <end position="66"/>
    </location>
</feature>
<accession>A0AAU7UGC7</accession>
<reference evidence="6" key="1">
    <citation type="submission" date="2024-06" db="EMBL/GenBank/DDBJ databases">
        <title>Draft Genome Sequence of Deinococcus sonorensis Type Strain KR-87, a Biofilm Producing Representative of the Genus Deinococcus.</title>
        <authorList>
            <person name="Boren L.S."/>
            <person name="Grosso R.A."/>
            <person name="Hugenberg-Cox A.N."/>
            <person name="Hill J.T.E."/>
            <person name="Albert C.M."/>
            <person name="Tuohy J.M."/>
        </authorList>
    </citation>
    <scope>NUCLEOTIDE SEQUENCE</scope>
    <source>
        <strain evidence="6">KR-87</strain>
        <plasmid evidence="6">pDson02</plasmid>
    </source>
</reference>
<evidence type="ECO:0000256" key="4">
    <source>
        <dbReference type="PROSITE-ProRule" id="PRU00335"/>
    </source>
</evidence>
<dbReference type="InterPro" id="IPR009057">
    <property type="entry name" value="Homeodomain-like_sf"/>
</dbReference>
<dbReference type="PROSITE" id="PS50977">
    <property type="entry name" value="HTH_TETR_2"/>
    <property type="match status" value="1"/>
</dbReference>
<dbReference type="InterPro" id="IPR050109">
    <property type="entry name" value="HTH-type_TetR-like_transc_reg"/>
</dbReference>
<dbReference type="Pfam" id="PF00440">
    <property type="entry name" value="TetR_N"/>
    <property type="match status" value="1"/>
</dbReference>
<sequence>MGRWGPDTRGRLERAAMELYLQQGFEQTTVAEIAERAGLTERTFFRHYTDKREVLFRGAGRLQALVVNTVLAAPASAAPIEAVAAGLEAAGDVFQGDVERARLRQTVITANPELQARELSKLATLASGIAAALRQRGTPDLTADLTAEVGVVVFRVAFERWIGGAGPQDWTLLIGSLLGELRVVLGGAQA</sequence>
<evidence type="ECO:0000313" key="6">
    <source>
        <dbReference type="EMBL" id="XBV87213.1"/>
    </source>
</evidence>
<keyword evidence="3" id="KW-0804">Transcription</keyword>
<feature type="DNA-binding region" description="H-T-H motif" evidence="4">
    <location>
        <begin position="29"/>
        <end position="48"/>
    </location>
</feature>